<proteinExistence type="predicted"/>
<reference evidence="4" key="1">
    <citation type="submission" date="2016-10" db="EMBL/GenBank/DDBJ databases">
        <authorList>
            <person name="Varghese N."/>
            <person name="Submissions S."/>
        </authorList>
    </citation>
    <scope>NUCLEOTIDE SEQUENCE [LARGE SCALE GENOMIC DNA]</scope>
    <source>
        <strain evidence="4">CGMCC 1.11022</strain>
    </source>
</reference>
<sequence>MVRLLTAIFAVLSLCLFSWSSANADPVDDQVKAAYVAWDAAFNKADAKAVAAFYTDDAIFLPATHDVIKAPDGVEKFFGGLFGMGVTGHKLELIEAGGDGNLLFGTAKWSAKGKDANGADQPWAGVATHVFEKQADGSLKLRLHTFN</sequence>
<feature type="chain" id="PRO_5011478466" evidence="1">
    <location>
        <begin position="25"/>
        <end position="147"/>
    </location>
</feature>
<dbReference type="RefSeq" id="WP_091598383.1">
    <property type="nucleotide sequence ID" value="NZ_FNEE01000020.1"/>
</dbReference>
<dbReference type="Proteomes" id="UP000198894">
    <property type="component" value="Unassembled WGS sequence"/>
</dbReference>
<keyword evidence="1" id="KW-0732">Signal</keyword>
<evidence type="ECO:0000313" key="4">
    <source>
        <dbReference type="Proteomes" id="UP000198894"/>
    </source>
</evidence>
<dbReference type="InterPro" id="IPR037401">
    <property type="entry name" value="SnoaL-like"/>
</dbReference>
<dbReference type="AlphaFoldDB" id="A0A1G9EJR8"/>
<feature type="domain" description="SnoaL-like" evidence="2">
    <location>
        <begin position="37"/>
        <end position="132"/>
    </location>
</feature>
<keyword evidence="4" id="KW-1185">Reference proteome</keyword>
<feature type="signal peptide" evidence="1">
    <location>
        <begin position="1"/>
        <end position="24"/>
    </location>
</feature>
<dbReference type="SUPFAM" id="SSF54427">
    <property type="entry name" value="NTF2-like"/>
    <property type="match status" value="1"/>
</dbReference>
<organism evidence="3 4">
    <name type="scientific">Mesorhizobium muleiense</name>
    <dbReference type="NCBI Taxonomy" id="1004279"/>
    <lineage>
        <taxon>Bacteria</taxon>
        <taxon>Pseudomonadati</taxon>
        <taxon>Pseudomonadota</taxon>
        <taxon>Alphaproteobacteria</taxon>
        <taxon>Hyphomicrobiales</taxon>
        <taxon>Phyllobacteriaceae</taxon>
        <taxon>Mesorhizobium</taxon>
    </lineage>
</organism>
<dbReference type="InterPro" id="IPR032710">
    <property type="entry name" value="NTF2-like_dom_sf"/>
</dbReference>
<protein>
    <submittedName>
        <fullName evidence="3">Ketosteroid isomerase homolog</fullName>
    </submittedName>
</protein>
<dbReference type="CDD" id="cd00531">
    <property type="entry name" value="NTF2_like"/>
    <property type="match status" value="1"/>
</dbReference>
<name>A0A1G9EJR8_9HYPH</name>
<evidence type="ECO:0000256" key="1">
    <source>
        <dbReference type="SAM" id="SignalP"/>
    </source>
</evidence>
<evidence type="ECO:0000259" key="2">
    <source>
        <dbReference type="Pfam" id="PF12680"/>
    </source>
</evidence>
<accession>A0A1G9EJR8</accession>
<dbReference type="EMBL" id="FNEE01000020">
    <property type="protein sequence ID" value="SDK76339.1"/>
    <property type="molecule type" value="Genomic_DNA"/>
</dbReference>
<dbReference type="Gene3D" id="3.10.450.50">
    <property type="match status" value="1"/>
</dbReference>
<dbReference type="Pfam" id="PF12680">
    <property type="entry name" value="SnoaL_2"/>
    <property type="match status" value="1"/>
</dbReference>
<gene>
    <name evidence="3" type="ORF">SAMN05428953_12043</name>
</gene>
<keyword evidence="3" id="KW-0413">Isomerase</keyword>
<evidence type="ECO:0000313" key="3">
    <source>
        <dbReference type="EMBL" id="SDK76339.1"/>
    </source>
</evidence>
<dbReference type="GO" id="GO:0016853">
    <property type="term" value="F:isomerase activity"/>
    <property type="evidence" value="ECO:0007669"/>
    <property type="project" value="UniProtKB-KW"/>
</dbReference>